<keyword evidence="2" id="KW-1133">Transmembrane helix</keyword>
<reference evidence="4" key="1">
    <citation type="submission" date="2023-03" db="EMBL/GenBank/DDBJ databases">
        <title>Massive genome expansion in bonnet fungi (Mycena s.s.) driven by repeated elements and novel gene families across ecological guilds.</title>
        <authorList>
            <consortium name="Lawrence Berkeley National Laboratory"/>
            <person name="Harder C.B."/>
            <person name="Miyauchi S."/>
            <person name="Viragh M."/>
            <person name="Kuo A."/>
            <person name="Thoen E."/>
            <person name="Andreopoulos B."/>
            <person name="Lu D."/>
            <person name="Skrede I."/>
            <person name="Drula E."/>
            <person name="Henrissat B."/>
            <person name="Morin E."/>
            <person name="Kohler A."/>
            <person name="Barry K."/>
            <person name="LaButti K."/>
            <person name="Morin E."/>
            <person name="Salamov A."/>
            <person name="Lipzen A."/>
            <person name="Mereny Z."/>
            <person name="Hegedus B."/>
            <person name="Baldrian P."/>
            <person name="Stursova M."/>
            <person name="Weitz H."/>
            <person name="Taylor A."/>
            <person name="Grigoriev I.V."/>
            <person name="Nagy L.G."/>
            <person name="Martin F."/>
            <person name="Kauserud H."/>
        </authorList>
    </citation>
    <scope>NUCLEOTIDE SEQUENCE</scope>
    <source>
        <strain evidence="4">CBHHK002</strain>
    </source>
</reference>
<proteinExistence type="predicted"/>
<evidence type="ECO:0000256" key="1">
    <source>
        <dbReference type="SAM" id="MobiDB-lite"/>
    </source>
</evidence>
<comment type="caution">
    <text evidence="4">The sequence shown here is derived from an EMBL/GenBank/DDBJ whole genome shotgun (WGS) entry which is preliminary data.</text>
</comment>
<dbReference type="InterPro" id="IPR045338">
    <property type="entry name" value="DUF6535"/>
</dbReference>
<dbReference type="EMBL" id="JARIHO010000102">
    <property type="protein sequence ID" value="KAJ7303758.1"/>
    <property type="molecule type" value="Genomic_DNA"/>
</dbReference>
<keyword evidence="2" id="KW-0472">Membrane</keyword>
<feature type="domain" description="DUF6535" evidence="3">
    <location>
        <begin position="150"/>
        <end position="236"/>
    </location>
</feature>
<protein>
    <recommendedName>
        <fullName evidence="3">DUF6535 domain-containing protein</fullName>
    </recommendedName>
</protein>
<dbReference type="AlphaFoldDB" id="A0AAD7E920"/>
<feature type="domain" description="DUF6535" evidence="3">
    <location>
        <begin position="91"/>
        <end position="143"/>
    </location>
</feature>
<evidence type="ECO:0000259" key="3">
    <source>
        <dbReference type="Pfam" id="PF20153"/>
    </source>
</evidence>
<feature type="transmembrane region" description="Helical" evidence="2">
    <location>
        <begin position="154"/>
        <end position="172"/>
    </location>
</feature>
<gene>
    <name evidence="4" type="ORF">DFH08DRAFT_52599</name>
</gene>
<feature type="transmembrane region" description="Helical" evidence="2">
    <location>
        <begin position="214"/>
        <end position="235"/>
    </location>
</feature>
<organism evidence="4 5">
    <name type="scientific">Mycena albidolilacea</name>
    <dbReference type="NCBI Taxonomy" id="1033008"/>
    <lineage>
        <taxon>Eukaryota</taxon>
        <taxon>Fungi</taxon>
        <taxon>Dikarya</taxon>
        <taxon>Basidiomycota</taxon>
        <taxon>Agaricomycotina</taxon>
        <taxon>Agaricomycetes</taxon>
        <taxon>Agaricomycetidae</taxon>
        <taxon>Agaricales</taxon>
        <taxon>Marasmiineae</taxon>
        <taxon>Mycenaceae</taxon>
        <taxon>Mycena</taxon>
    </lineage>
</organism>
<sequence>MTSDERAAVQPLLDNAQPVSTTPSNAMPFPGSFLPVGDADARVVIDNERLINTLQECFTNLLKEQKEQTNRLIEELKPKPPPTTDKKTVFWNMYKTLADEHDKELLQRYSTDLDTALIFAGLFSAVDSAFIIQIQPEFQPLDAGLSLVTLIAQSLLYVSLGSTLLAALLAVLGKQWLMYYSAAGERGTIETRGLERQRKLDGLRKWKFDTVMQMFPLLLQFGLFLFAAALSVYLWKIHHVLASIVLGLSFVGTLAYISLLASAIISQDSPFQTPLVPLVTWLLPKTGLLKSSSVVKWITRRSRTLFGHISAARLPCIHPSQDPLPHFTKQHTRSPGPKNPKPLFDMACFPPSQEVPAVSWVLETSTDPVMLLQAADVAIDLQWPITIDVEAQKNRLWENFLACFDYDHYDQYDFTSVRLNDLRDGMDGPAAQLGCAYYTLCRVGHSSRPQIIDVWFDLTAYQEVQDVINLLTHSRLSLDNVVNMQWILHMLPLHIYDQTFNSRYLEEFLADLDHSMPTLDCSGFTDYLFCVYAFLSPGDVNQNDIVCMDKSQFQKQIFEHLLTTVISKLESNQISMNTAAHIMRTTHLLASRSKNNRGWNLDEDEQTSVIYQFCSSLPKVDGWVVVVLATGQLTQWHSSLNPTQLLEGLAGVSWVYEALKSAVPGEDITKWDSEISAGVSNLLLALYYYDAPPLKEHIHLIVKAISMGGHTSRPAGILLLRRDVVDWFQDPQLGPILQHASVWTFLLHWTLWRHNLFWSNECILLGHMLSEISDWQPHLEEELCSWITLFFGSSWDLAEKYNSVLTNIWQPPSGGYAFITPNEEALGLTYAALSGFWEGFNVSTLSSIEKSPSWLRCTGLVMLRKGPKIYNEEGWWTEPIESTPEFKAAFSVPLQNSLVKAVAVARDTISSQSLTMMVAIEGIAKLLEDLVNTVARPTDVEKDWYNLREQFDAEINRLEESLPNIKLSASPVI</sequence>
<feature type="transmembrane region" description="Helical" evidence="2">
    <location>
        <begin position="241"/>
        <end position="265"/>
    </location>
</feature>
<feature type="region of interest" description="Disordered" evidence="1">
    <location>
        <begin position="1"/>
        <end position="26"/>
    </location>
</feature>
<evidence type="ECO:0000256" key="2">
    <source>
        <dbReference type="SAM" id="Phobius"/>
    </source>
</evidence>
<dbReference type="Pfam" id="PF20153">
    <property type="entry name" value="DUF6535"/>
    <property type="match status" value="2"/>
</dbReference>
<evidence type="ECO:0000313" key="5">
    <source>
        <dbReference type="Proteomes" id="UP001218218"/>
    </source>
</evidence>
<keyword evidence="2" id="KW-0812">Transmembrane</keyword>
<name>A0AAD7E920_9AGAR</name>
<evidence type="ECO:0000313" key="4">
    <source>
        <dbReference type="EMBL" id="KAJ7303758.1"/>
    </source>
</evidence>
<keyword evidence="5" id="KW-1185">Reference proteome</keyword>
<accession>A0AAD7E920</accession>
<dbReference type="Proteomes" id="UP001218218">
    <property type="component" value="Unassembled WGS sequence"/>
</dbReference>